<dbReference type="RefSeq" id="WP_176239223.1">
    <property type="nucleotide sequence ID" value="NZ_AP024412.1"/>
</dbReference>
<sequence length="267" mass="29915">MKRKLLIVVILIVFSIGLSSCIKEMTYDDLLLEYQQDIQARQAIYQKYVDIYDELSTTTIQSVVKVTKKVSLSSITSVGSGFIFFEDLQSYYVLTNHHVVYTDTTQTTTITITDYLGKDHTATLLALDSHYDLAVLSFSKTNFDVNPLSFSEHTLVFKDMAIVMGYPNGQINSITTGELVDFDKINISNETDESGVDFDVLIMDVPVETGSSGSVVLDENYEVVGIIYAGNFIDSNETSEFSFAIPTAMIFEFFDLNDIPYQEEVVS</sequence>
<evidence type="ECO:0000313" key="1">
    <source>
        <dbReference type="EMBL" id="BCR36574.1"/>
    </source>
</evidence>
<dbReference type="SUPFAM" id="SSF50494">
    <property type="entry name" value="Trypsin-like serine proteases"/>
    <property type="match status" value="1"/>
</dbReference>
<reference evidence="1" key="1">
    <citation type="submission" date="2021-01" db="EMBL/GenBank/DDBJ databases">
        <title>Draft genome sequence of Acholeplasmataceae bacterium strain Mahy22.</title>
        <authorList>
            <person name="Watanabe M."/>
            <person name="Kojima H."/>
            <person name="Fukui M."/>
        </authorList>
    </citation>
    <scope>NUCLEOTIDE SEQUENCE</scope>
    <source>
        <strain evidence="1">Mahy22</strain>
    </source>
</reference>
<dbReference type="PRINTS" id="PR00834">
    <property type="entry name" value="PROTEASES2C"/>
</dbReference>
<dbReference type="PANTHER" id="PTHR43019:SF23">
    <property type="entry name" value="PROTEASE DO-LIKE 5, CHLOROPLASTIC"/>
    <property type="match status" value="1"/>
</dbReference>
<dbReference type="PANTHER" id="PTHR43019">
    <property type="entry name" value="SERINE ENDOPROTEASE DEGS"/>
    <property type="match status" value="1"/>
</dbReference>
<proteinExistence type="predicted"/>
<dbReference type="EMBL" id="AP024412">
    <property type="protein sequence ID" value="BCR36574.1"/>
    <property type="molecule type" value="Genomic_DNA"/>
</dbReference>
<dbReference type="InterPro" id="IPR001940">
    <property type="entry name" value="Peptidase_S1C"/>
</dbReference>
<dbReference type="Gene3D" id="2.40.10.10">
    <property type="entry name" value="Trypsin-like serine proteases"/>
    <property type="match status" value="2"/>
</dbReference>
<dbReference type="GO" id="GO:0006508">
    <property type="term" value="P:proteolysis"/>
    <property type="evidence" value="ECO:0007669"/>
    <property type="project" value="InterPro"/>
</dbReference>
<dbReference type="GO" id="GO:0004252">
    <property type="term" value="F:serine-type endopeptidase activity"/>
    <property type="evidence" value="ECO:0007669"/>
    <property type="project" value="InterPro"/>
</dbReference>
<evidence type="ECO:0000313" key="2">
    <source>
        <dbReference type="Proteomes" id="UP000620133"/>
    </source>
</evidence>
<dbReference type="PROSITE" id="PS51257">
    <property type="entry name" value="PROKAR_LIPOPROTEIN"/>
    <property type="match status" value="1"/>
</dbReference>
<gene>
    <name evidence="1" type="ORF">MPAN_014670</name>
</gene>
<evidence type="ECO:0008006" key="3">
    <source>
        <dbReference type="Google" id="ProtNLM"/>
    </source>
</evidence>
<accession>A0A7U9TI77</accession>
<dbReference type="InterPro" id="IPR043504">
    <property type="entry name" value="Peptidase_S1_PA_chymotrypsin"/>
</dbReference>
<dbReference type="KEGG" id="manr:MPAN_014670"/>
<dbReference type="InterPro" id="IPR009003">
    <property type="entry name" value="Peptidase_S1_PA"/>
</dbReference>
<dbReference type="Proteomes" id="UP000620133">
    <property type="component" value="Chromosome"/>
</dbReference>
<keyword evidence="2" id="KW-1185">Reference proteome</keyword>
<dbReference type="Pfam" id="PF13365">
    <property type="entry name" value="Trypsin_2"/>
    <property type="match status" value="1"/>
</dbReference>
<organism evidence="1 2">
    <name type="scientific">Mariniplasma anaerobium</name>
    <dbReference type="NCBI Taxonomy" id="2735436"/>
    <lineage>
        <taxon>Bacteria</taxon>
        <taxon>Bacillati</taxon>
        <taxon>Mycoplasmatota</taxon>
        <taxon>Mollicutes</taxon>
        <taxon>Acholeplasmatales</taxon>
        <taxon>Acholeplasmataceae</taxon>
        <taxon>Mariniplasma</taxon>
    </lineage>
</organism>
<name>A0A7U9TI77_9MOLU</name>
<dbReference type="AlphaFoldDB" id="A0A7U9TI77"/>
<protein>
    <recommendedName>
        <fullName evidence="3">Serine protease</fullName>
    </recommendedName>
</protein>